<keyword evidence="4" id="KW-0347">Helicase</keyword>
<organism evidence="8 9">
    <name type="scientific">Mariniradius sediminis</name>
    <dbReference type="NCBI Taxonomy" id="2909237"/>
    <lineage>
        <taxon>Bacteria</taxon>
        <taxon>Pseudomonadati</taxon>
        <taxon>Bacteroidota</taxon>
        <taxon>Cytophagia</taxon>
        <taxon>Cytophagales</taxon>
        <taxon>Cyclobacteriaceae</taxon>
        <taxon>Mariniradius</taxon>
    </lineage>
</organism>
<evidence type="ECO:0000259" key="7">
    <source>
        <dbReference type="Pfam" id="PF13087"/>
    </source>
</evidence>
<dbReference type="InterPro" id="IPR025103">
    <property type="entry name" value="DUF4011"/>
</dbReference>
<dbReference type="InterPro" id="IPR047187">
    <property type="entry name" value="SF1_C_Upf1"/>
</dbReference>
<dbReference type="InterPro" id="IPR050534">
    <property type="entry name" value="Coronavir_polyprotein_1ab"/>
</dbReference>
<reference evidence="8 9" key="1">
    <citation type="submission" date="2022-01" db="EMBL/GenBank/DDBJ databases">
        <title>Mariniradius saccharolyticus sp. nov., isolated from sediment of a river.</title>
        <authorList>
            <person name="Liu H."/>
        </authorList>
    </citation>
    <scope>NUCLEOTIDE SEQUENCE [LARGE SCALE GENOMIC DNA]</scope>
    <source>
        <strain evidence="8 9">RY-2</strain>
    </source>
</reference>
<dbReference type="CDD" id="cd18808">
    <property type="entry name" value="SF1_C_Upf1"/>
    <property type="match status" value="1"/>
</dbReference>
<evidence type="ECO:0000256" key="3">
    <source>
        <dbReference type="ARBA" id="ARBA00022801"/>
    </source>
</evidence>
<dbReference type="Gene3D" id="3.40.50.300">
    <property type="entry name" value="P-loop containing nucleotide triphosphate hydrolases"/>
    <property type="match status" value="3"/>
</dbReference>
<sequence length="1313" mass="153635">MLKDTLQLYLNRLVDLSSRNRSLYLPRLVPSQMIDLKDFDFLNQHPAYQYIESLIGRKKEIQLLPFSDPRDKNVNTLSQRLKRLSHLAQMAEAETGERSLYVAWPFIEGKTLEGQVIRCPLMFFPVSLALEGNHWILKKDLGDAPFLNPAFLLVYAQAYGKEMGFIGEDNPLEGFSNDPLLFKNELYELVKEHFSLQFGTDLYEEKVSSFPDSAKSVDEDRLQIGKLQLKPYAVLGQFSQKTSFLIDDYRELLAGEEGADLEELFHRYFSAEEEKNTPVREDQLYTVFPLDASQEEVVRAVREGRSCVVEGPPGTGKSQLISNLAVDYISRGKKVLIVSQKRAALDVVYKRLDEIGFGPFLALVHDFRADRKDLYKKIHNQILAVDTYKEMNIGIDAIQLEREFSRLSRLVDGHSEYFASLKKALFNTEECGVPIKELYLGSKRDEEYFDMTHHYRKFPAEKAGEFARNLSQYQYYFRKFQSTDSFWLHRVDFGAFSPSISNRIKEVVREIAALKSAFEADFAHLESFDLSFLFSFFEQKDTLVKLTKLSKDKEIWEVLWDLREIGKGQIDREWLEEHFEKIFLLFDEHGIEWYSKDNEADELLQLTLLFREKKRGWRRLLPDVFGRKRFHEVYRLLMENDLDSNRSGIDLLIKRLENRLNLNHYYTILAEKPWLDLPAKPFSADQFQHFSHLYRRAVGGKEMMWSFGTLARFLYEKTNSSTQLLERITMLLRHIEEFEQKIPYWSLYLSKVQIQHLVSHSDNAFFEFVLEDIGQSFDDLVAFDRLRAALSETEIDLMDRLLKTYPGQDFEAIRGKFMAGLKLAWIGHIEAKYPVLQETSGPKPLQFQEEFMDSVESKWQLSRYIAEIRLRENTYKNLEYNRLGNRVTYRDLAHQVSKQKRIWSIRHLVEHFEKEIFRLIPCWLASPETVSALFPLNQSFDLVIFDESSQCYVERGLPAMLRGKQVVVAGDTYQLRPYDLYQVRLETEDEGIESETESLLELCSAYFQKYWLQGHYRSRHLGLIHFSNEHFYENKLQMLPTRDSVNAKEIPFEWIKVDGIWEKQTNEVEAHEVLHRVKTSQKQHPDDKIGVITFNYFQMEFIHELLLQDGSLDMDRIAVKNIENVQGDEFDRVIFCIGYAKNKKGKLIANFGTLSKKGGLNRLNVAITRARKKVSVVTSLLPTDFSTDQVKNPAIALLKNYLQYVRSVHDGAEIVIQEDASYRFKSSWSLAEDLLGSYEGFDLAKFPASKWMDLAVRIDGQWEKALLTDDRRLHDSYGPKEAFVYQPLQLREKGWPYQFYFSRQFWVGRGVEE</sequence>
<gene>
    <name evidence="8" type="ORF">L0U89_12020</name>
</gene>
<dbReference type="InterPro" id="IPR041677">
    <property type="entry name" value="DNA2/NAM7_AAA_11"/>
</dbReference>
<dbReference type="Proteomes" id="UP001201449">
    <property type="component" value="Unassembled WGS sequence"/>
</dbReference>
<dbReference type="PANTHER" id="PTHR43788">
    <property type="entry name" value="DNA2/NAM7 HELICASE FAMILY MEMBER"/>
    <property type="match status" value="1"/>
</dbReference>
<accession>A0ABS9BWH1</accession>
<dbReference type="SUPFAM" id="SSF52540">
    <property type="entry name" value="P-loop containing nucleoside triphosphate hydrolases"/>
    <property type="match status" value="1"/>
</dbReference>
<dbReference type="PANTHER" id="PTHR43788:SF8">
    <property type="entry name" value="DNA-BINDING PROTEIN SMUBP-2"/>
    <property type="match status" value="1"/>
</dbReference>
<dbReference type="EMBL" id="JAKEVZ010000008">
    <property type="protein sequence ID" value="MCF1751797.1"/>
    <property type="molecule type" value="Genomic_DNA"/>
</dbReference>
<feature type="domain" description="DNA2/NAM7 helicase helicase" evidence="6">
    <location>
        <begin position="290"/>
        <end position="354"/>
    </location>
</feature>
<comment type="similarity">
    <text evidence="1">Belongs to the DNA2/NAM7 helicase family.</text>
</comment>
<keyword evidence="2" id="KW-0547">Nucleotide-binding</keyword>
<proteinExistence type="inferred from homology"/>
<dbReference type="RefSeq" id="WP_234861741.1">
    <property type="nucleotide sequence ID" value="NZ_JAKEVZ010000008.1"/>
</dbReference>
<keyword evidence="5" id="KW-0067">ATP-binding</keyword>
<comment type="caution">
    <text evidence="8">The sequence shown here is derived from an EMBL/GenBank/DDBJ whole genome shotgun (WGS) entry which is preliminary data.</text>
</comment>
<evidence type="ECO:0000256" key="4">
    <source>
        <dbReference type="ARBA" id="ARBA00022806"/>
    </source>
</evidence>
<dbReference type="InterPro" id="IPR027417">
    <property type="entry name" value="P-loop_NTPase"/>
</dbReference>
<evidence type="ECO:0000259" key="6">
    <source>
        <dbReference type="Pfam" id="PF13086"/>
    </source>
</evidence>
<evidence type="ECO:0000313" key="8">
    <source>
        <dbReference type="EMBL" id="MCF1751797.1"/>
    </source>
</evidence>
<dbReference type="Pfam" id="PF13087">
    <property type="entry name" value="AAA_12"/>
    <property type="match status" value="1"/>
</dbReference>
<keyword evidence="3" id="KW-0378">Hydrolase</keyword>
<dbReference type="Pfam" id="PF13195">
    <property type="entry name" value="DUF4011"/>
    <property type="match status" value="1"/>
</dbReference>
<protein>
    <submittedName>
        <fullName evidence="8">AAA domain-containing protein</fullName>
    </submittedName>
</protein>
<evidence type="ECO:0000256" key="5">
    <source>
        <dbReference type="ARBA" id="ARBA00022840"/>
    </source>
</evidence>
<evidence type="ECO:0000256" key="2">
    <source>
        <dbReference type="ARBA" id="ARBA00022741"/>
    </source>
</evidence>
<feature type="domain" description="DNA2/NAM7 helicase-like C-terminal" evidence="7">
    <location>
        <begin position="998"/>
        <end position="1178"/>
    </location>
</feature>
<evidence type="ECO:0000313" key="9">
    <source>
        <dbReference type="Proteomes" id="UP001201449"/>
    </source>
</evidence>
<dbReference type="Pfam" id="PF13086">
    <property type="entry name" value="AAA_11"/>
    <property type="match status" value="1"/>
</dbReference>
<name>A0ABS9BWH1_9BACT</name>
<evidence type="ECO:0000256" key="1">
    <source>
        <dbReference type="ARBA" id="ARBA00007913"/>
    </source>
</evidence>
<dbReference type="InterPro" id="IPR041679">
    <property type="entry name" value="DNA2/NAM7-like_C"/>
</dbReference>
<keyword evidence="9" id="KW-1185">Reference proteome</keyword>